<sequence>MSIEKKFFQRMFAKKPDDLSSVDKTLKDKEAAIKTDAISAETNQKKNKTPLINKFLDQIDSYMNPPRLAILMEEWGKNFDGLINEIKNYEEAIPLESAEAKERAQMAKKKLADLVDSYLNETLEKSRTKNIDNPYAQVDALRQRVKMIHNIPPKDEYEPDKQDKLNEIKKNIEKIKKSYSHK</sequence>
<proteinExistence type="predicted"/>
<keyword evidence="1" id="KW-0175">Coiled coil</keyword>
<accession>A0A1J4U0C2</accession>
<evidence type="ECO:0000313" key="3">
    <source>
        <dbReference type="Proteomes" id="UP000182465"/>
    </source>
</evidence>
<dbReference type="EMBL" id="MNVB01000032">
    <property type="protein sequence ID" value="OIO17392.1"/>
    <property type="molecule type" value="Genomic_DNA"/>
</dbReference>
<evidence type="ECO:0000313" key="2">
    <source>
        <dbReference type="EMBL" id="OIO17392.1"/>
    </source>
</evidence>
<dbReference type="Proteomes" id="UP000182465">
    <property type="component" value="Unassembled WGS sequence"/>
</dbReference>
<comment type="caution">
    <text evidence="2">The sequence shown here is derived from an EMBL/GenBank/DDBJ whole genome shotgun (WGS) entry which is preliminary data.</text>
</comment>
<dbReference type="AlphaFoldDB" id="A0A1J4U0C2"/>
<gene>
    <name evidence="2" type="ORF">AUJ29_01410</name>
</gene>
<evidence type="ECO:0000256" key="1">
    <source>
        <dbReference type="SAM" id="Coils"/>
    </source>
</evidence>
<reference evidence="2 3" key="1">
    <citation type="journal article" date="2016" name="Environ. Microbiol.">
        <title>Genomic resolution of a cold subsurface aquifer community provides metabolic insights for novel microbes adapted to high CO concentrations.</title>
        <authorList>
            <person name="Probst A.J."/>
            <person name="Castelle C.J."/>
            <person name="Singh A."/>
            <person name="Brown C.T."/>
            <person name="Anantharaman K."/>
            <person name="Sharon I."/>
            <person name="Hug L.A."/>
            <person name="Burstein D."/>
            <person name="Emerson J.B."/>
            <person name="Thomas B.C."/>
            <person name="Banfield J.F."/>
        </authorList>
    </citation>
    <scope>NUCLEOTIDE SEQUENCE [LARGE SCALE GENOMIC DNA]</scope>
    <source>
        <strain evidence="2">CG1_02_38_13</strain>
    </source>
</reference>
<name>A0A1J4U0C2_9BACT</name>
<feature type="coiled-coil region" evidence="1">
    <location>
        <begin position="72"/>
        <end position="121"/>
    </location>
</feature>
<protein>
    <submittedName>
        <fullName evidence="2">Uncharacterized protein</fullName>
    </submittedName>
</protein>
<organism evidence="2 3">
    <name type="scientific">Candidatus Kuenenbacteria bacterium CG1_02_38_13</name>
    <dbReference type="NCBI Taxonomy" id="1805235"/>
    <lineage>
        <taxon>Bacteria</taxon>
        <taxon>Candidatus Kueneniibacteriota</taxon>
    </lineage>
</organism>